<dbReference type="RefSeq" id="WP_123918172.1">
    <property type="nucleotide sequence ID" value="NZ_RKRA01000001.1"/>
</dbReference>
<accession>A0A3N4ZA61</accession>
<dbReference type="InterPro" id="IPR001763">
    <property type="entry name" value="Rhodanese-like_dom"/>
</dbReference>
<evidence type="ECO:0000259" key="2">
    <source>
        <dbReference type="PROSITE" id="PS50206"/>
    </source>
</evidence>
<dbReference type="PROSITE" id="PS51257">
    <property type="entry name" value="PROKAR_LIPOPROTEIN"/>
    <property type="match status" value="1"/>
</dbReference>
<dbReference type="SUPFAM" id="SSF52821">
    <property type="entry name" value="Rhodanese/Cell cycle control phosphatase"/>
    <property type="match status" value="1"/>
</dbReference>
<gene>
    <name evidence="3" type="ORF">EDD32_2653</name>
</gene>
<comment type="caution">
    <text evidence="3">The sequence shown here is derived from an EMBL/GenBank/DDBJ whole genome shotgun (WGS) entry which is preliminary data.</text>
</comment>
<dbReference type="Gene3D" id="3.40.250.10">
    <property type="entry name" value="Rhodanese-like domain"/>
    <property type="match status" value="1"/>
</dbReference>
<dbReference type="OrthoDB" id="9800872at2"/>
<evidence type="ECO:0000313" key="3">
    <source>
        <dbReference type="EMBL" id="RPF28140.1"/>
    </source>
</evidence>
<dbReference type="SMART" id="SM00450">
    <property type="entry name" value="RHOD"/>
    <property type="match status" value="1"/>
</dbReference>
<name>A0A3N4ZA61_9MICO</name>
<dbReference type="PANTHER" id="PTHR45431:SF3">
    <property type="entry name" value="RHODANESE-LIKE DOMAIN-CONTAINING PROTEIN 15, CHLOROPLASTIC"/>
    <property type="match status" value="1"/>
</dbReference>
<keyword evidence="1" id="KW-0732">Signal</keyword>
<feature type="chain" id="PRO_5039364006" evidence="1">
    <location>
        <begin position="30"/>
        <end position="144"/>
    </location>
</feature>
<keyword evidence="3" id="KW-0808">Transferase</keyword>
<feature type="domain" description="Rhodanese" evidence="2">
    <location>
        <begin position="56"/>
        <end position="142"/>
    </location>
</feature>
<dbReference type="PROSITE" id="PS50206">
    <property type="entry name" value="RHODANESE_3"/>
    <property type="match status" value="1"/>
</dbReference>
<sequence>MQRLSRSIPALAAATVAALLLASCGTDDAGSADPGAVSVEQLQGKVDPAAAVEVIDAGTHTVIDVRTPAEFAEGHVDGAENIDVQSPDFADRIAELDPEGAYVVYCRSGNRSAAAYQAMQDAGFTSVVDAGGFDALVGAGVATS</sequence>
<dbReference type="EMBL" id="RKRA01000001">
    <property type="protein sequence ID" value="RPF28140.1"/>
    <property type="molecule type" value="Genomic_DNA"/>
</dbReference>
<dbReference type="InterPro" id="IPR052367">
    <property type="entry name" value="Thiosulfate_ST/Rhodanese-like"/>
</dbReference>
<dbReference type="Proteomes" id="UP000280726">
    <property type="component" value="Unassembled WGS sequence"/>
</dbReference>
<reference evidence="3 4" key="1">
    <citation type="submission" date="2018-11" db="EMBL/GenBank/DDBJ databases">
        <title>Sequencing the genomes of 1000 actinobacteria strains.</title>
        <authorList>
            <person name="Klenk H.-P."/>
        </authorList>
    </citation>
    <scope>NUCLEOTIDE SEQUENCE [LARGE SCALE GENOMIC DNA]</scope>
    <source>
        <strain evidence="3 4">DSM 14418</strain>
    </source>
</reference>
<dbReference type="CDD" id="cd00158">
    <property type="entry name" value="RHOD"/>
    <property type="match status" value="1"/>
</dbReference>
<dbReference type="AlphaFoldDB" id="A0A3N4ZA61"/>
<feature type="signal peptide" evidence="1">
    <location>
        <begin position="1"/>
        <end position="29"/>
    </location>
</feature>
<dbReference type="InterPro" id="IPR036873">
    <property type="entry name" value="Rhodanese-like_dom_sf"/>
</dbReference>
<dbReference type="PANTHER" id="PTHR45431">
    <property type="entry name" value="RHODANESE-LIKE DOMAIN-CONTAINING PROTEIN 15, CHLOROPLASTIC"/>
    <property type="match status" value="1"/>
</dbReference>
<dbReference type="GO" id="GO:0016740">
    <property type="term" value="F:transferase activity"/>
    <property type="evidence" value="ECO:0007669"/>
    <property type="project" value="UniProtKB-KW"/>
</dbReference>
<evidence type="ECO:0000313" key="4">
    <source>
        <dbReference type="Proteomes" id="UP000280726"/>
    </source>
</evidence>
<evidence type="ECO:0000256" key="1">
    <source>
        <dbReference type="SAM" id="SignalP"/>
    </source>
</evidence>
<organism evidence="3 4">
    <name type="scientific">Georgenia muralis</name>
    <dbReference type="NCBI Taxonomy" id="154117"/>
    <lineage>
        <taxon>Bacteria</taxon>
        <taxon>Bacillati</taxon>
        <taxon>Actinomycetota</taxon>
        <taxon>Actinomycetes</taxon>
        <taxon>Micrococcales</taxon>
        <taxon>Bogoriellaceae</taxon>
        <taxon>Georgenia</taxon>
    </lineage>
</organism>
<keyword evidence="4" id="KW-1185">Reference proteome</keyword>
<protein>
    <submittedName>
        <fullName evidence="3">Rhodanese-related sulfurtransferase</fullName>
    </submittedName>
</protein>
<dbReference type="Pfam" id="PF00581">
    <property type="entry name" value="Rhodanese"/>
    <property type="match status" value="1"/>
</dbReference>
<proteinExistence type="predicted"/>